<keyword evidence="2" id="KW-0540">Nuclease</keyword>
<dbReference type="GO" id="GO:0004519">
    <property type="term" value="F:endonuclease activity"/>
    <property type="evidence" value="ECO:0007669"/>
    <property type="project" value="UniProtKB-KW"/>
</dbReference>
<evidence type="ECO:0000313" key="2">
    <source>
        <dbReference type="EMBL" id="MBC8580693.1"/>
    </source>
</evidence>
<dbReference type="Gene3D" id="3.60.10.10">
    <property type="entry name" value="Endonuclease/exonuclease/phosphatase"/>
    <property type="match status" value="1"/>
</dbReference>
<name>A0A926EI46_9FIRM</name>
<dbReference type="PANTHER" id="PTHR12121:SF36">
    <property type="entry name" value="ENDONUCLEASE_EXONUCLEASE_PHOSPHATASE DOMAIN-CONTAINING PROTEIN"/>
    <property type="match status" value="1"/>
</dbReference>
<dbReference type="InterPro" id="IPR050410">
    <property type="entry name" value="CCR4/nocturin_mRNA_transcr"/>
</dbReference>
<feature type="domain" description="Endonuclease/exonuclease/phosphatase" evidence="1">
    <location>
        <begin position="10"/>
        <end position="261"/>
    </location>
</feature>
<keyword evidence="2" id="KW-0378">Hydrolase</keyword>
<dbReference type="Pfam" id="PF03372">
    <property type="entry name" value="Exo_endo_phos"/>
    <property type="match status" value="1"/>
</dbReference>
<dbReference type="PANTHER" id="PTHR12121">
    <property type="entry name" value="CARBON CATABOLITE REPRESSOR PROTEIN 4"/>
    <property type="match status" value="1"/>
</dbReference>
<sequence length="273" mass="32352">MNKSISLKVMSFNMKRNYLSFGMNKWLYRAVRIEKIIKEYKPDIIGTQELTRKALQDMQRMLPEYDYVGMGRNGGDKGEYTAIFYLKDKFILNEEHTFWLSSTPERPSRAWFAAFPRICTTCNLSFKDNKEQRLSIFNTHLDHMSYWSRINSLKLITNKIHEQYMKSSDSILFMGDFNATPTSRTFRKWDQERDAEKRISLINLYTVRQDLKDGSIGRSYHGFKGSVQGKPIDYIFVSPDLDIEEVKICRDRINEHFPSDHYPVIAKLAWQYR</sequence>
<dbReference type="GO" id="GO:0000175">
    <property type="term" value="F:3'-5'-RNA exonuclease activity"/>
    <property type="evidence" value="ECO:0007669"/>
    <property type="project" value="TreeGrafter"/>
</dbReference>
<dbReference type="InterPro" id="IPR005135">
    <property type="entry name" value="Endo/exonuclease/phosphatase"/>
</dbReference>
<gene>
    <name evidence="2" type="ORF">H8718_14320</name>
</gene>
<keyword evidence="2" id="KW-0255">Endonuclease</keyword>
<protein>
    <submittedName>
        <fullName evidence="2">Endonuclease/exonuclease/phosphatase family protein</fullName>
    </submittedName>
</protein>
<dbReference type="Proteomes" id="UP000655830">
    <property type="component" value="Unassembled WGS sequence"/>
</dbReference>
<dbReference type="CDD" id="cd09083">
    <property type="entry name" value="EEP-1"/>
    <property type="match status" value="1"/>
</dbReference>
<keyword evidence="3" id="KW-1185">Reference proteome</keyword>
<dbReference type="RefSeq" id="WP_249333415.1">
    <property type="nucleotide sequence ID" value="NZ_JACRSY010000026.1"/>
</dbReference>
<dbReference type="InterPro" id="IPR036691">
    <property type="entry name" value="Endo/exonu/phosph_ase_sf"/>
</dbReference>
<proteinExistence type="predicted"/>
<dbReference type="SUPFAM" id="SSF56219">
    <property type="entry name" value="DNase I-like"/>
    <property type="match status" value="1"/>
</dbReference>
<dbReference type="EMBL" id="JACRSY010000026">
    <property type="protein sequence ID" value="MBC8580693.1"/>
    <property type="molecule type" value="Genomic_DNA"/>
</dbReference>
<evidence type="ECO:0000259" key="1">
    <source>
        <dbReference type="Pfam" id="PF03372"/>
    </source>
</evidence>
<accession>A0A926EI46</accession>
<dbReference type="AlphaFoldDB" id="A0A926EI46"/>
<comment type="caution">
    <text evidence="2">The sequence shown here is derived from an EMBL/GenBank/DDBJ whole genome shotgun (WGS) entry which is preliminary data.</text>
</comment>
<organism evidence="2 3">
    <name type="scientific">Zhenhengia yiwuensis</name>
    <dbReference type="NCBI Taxonomy" id="2763666"/>
    <lineage>
        <taxon>Bacteria</taxon>
        <taxon>Bacillati</taxon>
        <taxon>Bacillota</taxon>
        <taxon>Clostridia</taxon>
        <taxon>Lachnospirales</taxon>
        <taxon>Lachnospiraceae</taxon>
        <taxon>Zhenhengia</taxon>
    </lineage>
</organism>
<reference evidence="2" key="1">
    <citation type="submission" date="2020-08" db="EMBL/GenBank/DDBJ databases">
        <title>Genome public.</title>
        <authorList>
            <person name="Liu C."/>
            <person name="Sun Q."/>
        </authorList>
    </citation>
    <scope>NUCLEOTIDE SEQUENCE</scope>
    <source>
        <strain evidence="2">NSJ-12</strain>
    </source>
</reference>
<evidence type="ECO:0000313" key="3">
    <source>
        <dbReference type="Proteomes" id="UP000655830"/>
    </source>
</evidence>